<evidence type="ECO:0000256" key="3">
    <source>
        <dbReference type="ARBA" id="ARBA00022729"/>
    </source>
</evidence>
<accession>A0A1F6NHW6</accession>
<reference evidence="7 8" key="1">
    <citation type="journal article" date="2016" name="Nat. Commun.">
        <title>Thousands of microbial genomes shed light on interconnected biogeochemical processes in an aquifer system.</title>
        <authorList>
            <person name="Anantharaman K."/>
            <person name="Brown C.T."/>
            <person name="Hug L.A."/>
            <person name="Sharon I."/>
            <person name="Castelle C.J."/>
            <person name="Probst A.J."/>
            <person name="Thomas B.C."/>
            <person name="Singh A."/>
            <person name="Wilkins M.J."/>
            <person name="Karaoz U."/>
            <person name="Brodie E.L."/>
            <person name="Williams K.H."/>
            <person name="Hubbard S.S."/>
            <person name="Banfield J.F."/>
        </authorList>
    </citation>
    <scope>NUCLEOTIDE SEQUENCE [LARGE SCALE GENOMIC DNA]</scope>
</reference>
<dbReference type="SUPFAM" id="SSF103647">
    <property type="entry name" value="TSP type-3 repeat"/>
    <property type="match status" value="1"/>
</dbReference>
<dbReference type="AlphaFoldDB" id="A0A1F6NHW6"/>
<evidence type="ECO:0000256" key="4">
    <source>
        <dbReference type="ARBA" id="ARBA00022837"/>
    </source>
</evidence>
<evidence type="ECO:0000313" key="7">
    <source>
        <dbReference type="EMBL" id="OGH83428.1"/>
    </source>
</evidence>
<keyword evidence="2" id="KW-0964">Secreted</keyword>
<evidence type="ECO:0000256" key="6">
    <source>
        <dbReference type="SAM" id="Phobius"/>
    </source>
</evidence>
<keyword evidence="4" id="KW-0106">Calcium</keyword>
<dbReference type="Gene3D" id="4.10.1080.10">
    <property type="entry name" value="TSP type-3 repeat"/>
    <property type="match status" value="1"/>
</dbReference>
<name>A0A1F6NHW6_9BACT</name>
<dbReference type="Pfam" id="PF18884">
    <property type="entry name" value="TSP3_bac"/>
    <property type="match status" value="3"/>
</dbReference>
<evidence type="ECO:0000256" key="5">
    <source>
        <dbReference type="SAM" id="MobiDB-lite"/>
    </source>
</evidence>
<comment type="caution">
    <text evidence="7">The sequence shown here is derived from an EMBL/GenBank/DDBJ whole genome shotgun (WGS) entry which is preliminary data.</text>
</comment>
<gene>
    <name evidence="7" type="ORF">A2373_02080</name>
</gene>
<protein>
    <submittedName>
        <fullName evidence="7">Uncharacterized protein</fullName>
    </submittedName>
</protein>
<feature type="region of interest" description="Disordered" evidence="5">
    <location>
        <begin position="62"/>
        <end position="116"/>
    </location>
</feature>
<dbReference type="PANTHER" id="PTHR37467">
    <property type="entry name" value="EXPORTED CALCIUM-BINDING GLYCOPROTEIN-RELATED"/>
    <property type="match status" value="1"/>
</dbReference>
<evidence type="ECO:0000256" key="2">
    <source>
        <dbReference type="ARBA" id="ARBA00022525"/>
    </source>
</evidence>
<proteinExistence type="predicted"/>
<dbReference type="PANTHER" id="PTHR37467:SF1">
    <property type="entry name" value="EXPORTED CALCIUM-BINDING GLYCOPROTEIN"/>
    <property type="match status" value="1"/>
</dbReference>
<dbReference type="STRING" id="1798697.A2373_02080"/>
<keyword evidence="6" id="KW-1133">Transmembrane helix</keyword>
<evidence type="ECO:0000256" key="1">
    <source>
        <dbReference type="ARBA" id="ARBA00004613"/>
    </source>
</evidence>
<keyword evidence="6" id="KW-0812">Transmembrane</keyword>
<dbReference type="InterPro" id="IPR059100">
    <property type="entry name" value="TSP3_bac"/>
</dbReference>
<comment type="subcellular location">
    <subcellularLocation>
        <location evidence="1">Secreted</location>
    </subcellularLocation>
</comment>
<evidence type="ECO:0000313" key="8">
    <source>
        <dbReference type="Proteomes" id="UP000176300"/>
    </source>
</evidence>
<keyword evidence="3" id="KW-0732">Signal</keyword>
<dbReference type="InterPro" id="IPR053180">
    <property type="entry name" value="Ca-binding_acidic-repeat"/>
</dbReference>
<sequence>MDQYQNNNQEQNQNTYSAELNYPEKKSKLKMILIIVGVALLLGGVIYLLFFTDIVLKKSGNANEANKGQDIGKQKPVYPSLRVEDDDLDNDGLLDAREEELGTSNSEFDTDMDGIPDNLEVDTYKTDPIKFDTDGDGYSDGYEIMNGYNPLGEGRL</sequence>
<organism evidence="7 8">
    <name type="scientific">Candidatus Magasanikbacteria bacterium RIFOXYB1_FULL_40_15</name>
    <dbReference type="NCBI Taxonomy" id="1798697"/>
    <lineage>
        <taxon>Bacteria</taxon>
        <taxon>Candidatus Magasanikiibacteriota</taxon>
    </lineage>
</organism>
<dbReference type="InterPro" id="IPR028974">
    <property type="entry name" value="TSP_type-3_rpt"/>
</dbReference>
<dbReference type="Proteomes" id="UP000176300">
    <property type="component" value="Unassembled WGS sequence"/>
</dbReference>
<keyword evidence="6" id="KW-0472">Membrane</keyword>
<dbReference type="EMBL" id="MFQS01000013">
    <property type="protein sequence ID" value="OGH83428.1"/>
    <property type="molecule type" value="Genomic_DNA"/>
</dbReference>
<dbReference type="GO" id="GO:0005509">
    <property type="term" value="F:calcium ion binding"/>
    <property type="evidence" value="ECO:0007669"/>
    <property type="project" value="InterPro"/>
</dbReference>
<feature type="transmembrane region" description="Helical" evidence="6">
    <location>
        <begin position="31"/>
        <end position="50"/>
    </location>
</feature>